<dbReference type="InterPro" id="IPR036513">
    <property type="entry name" value="STAS_dom_sf"/>
</dbReference>
<dbReference type="Pfam" id="PF13466">
    <property type="entry name" value="STAS_2"/>
    <property type="match status" value="1"/>
</dbReference>
<comment type="caution">
    <text evidence="2">The sequence shown here is derived from an EMBL/GenBank/DDBJ whole genome shotgun (WGS) entry which is preliminary data.</text>
</comment>
<dbReference type="OrthoDB" id="5900662at2"/>
<sequence length="99" mass="10925">MSVSFSLENDTLIVAGKLDRFTLGAPTCYRFPVTTGDITLDLSQVENTDTAGLAWLLKLIAHYQLKHQISIINQPQQLLALASISNVLELLPLKNDTRS</sequence>
<dbReference type="InterPro" id="IPR058548">
    <property type="entry name" value="MlaB-like_STAS"/>
</dbReference>
<gene>
    <name evidence="2" type="ORF">GNP35_09010</name>
</gene>
<feature type="domain" description="MlaB-like STAS" evidence="1">
    <location>
        <begin position="34"/>
        <end position="86"/>
    </location>
</feature>
<accession>A0A6N8FAU8</accession>
<protein>
    <submittedName>
        <fullName evidence="2">STAS domain-containing protein</fullName>
    </submittedName>
</protein>
<proteinExistence type="predicted"/>
<dbReference type="Proteomes" id="UP000439994">
    <property type="component" value="Unassembled WGS sequence"/>
</dbReference>
<evidence type="ECO:0000313" key="2">
    <source>
        <dbReference type="EMBL" id="MUH72619.1"/>
    </source>
</evidence>
<dbReference type="Gene3D" id="3.30.750.24">
    <property type="entry name" value="STAS domain"/>
    <property type="match status" value="1"/>
</dbReference>
<name>A0A6N8FAU8_9GAMM</name>
<reference evidence="2 3" key="1">
    <citation type="submission" date="2019-11" db="EMBL/GenBank/DDBJ databases">
        <title>P. haliotis isolates from Z. marina roots.</title>
        <authorList>
            <person name="Cohen M."/>
            <person name="Jospin G."/>
            <person name="Eisen J.A."/>
            <person name="Coil D.A."/>
        </authorList>
    </citation>
    <scope>NUCLEOTIDE SEQUENCE [LARGE SCALE GENOMIC DNA]</scope>
    <source>
        <strain evidence="2 3">UCD-MCMsp1aY</strain>
    </source>
</reference>
<organism evidence="2 3">
    <name type="scientific">Psychrosphaera haliotis</name>
    <dbReference type="NCBI Taxonomy" id="555083"/>
    <lineage>
        <taxon>Bacteria</taxon>
        <taxon>Pseudomonadati</taxon>
        <taxon>Pseudomonadota</taxon>
        <taxon>Gammaproteobacteria</taxon>
        <taxon>Alteromonadales</taxon>
        <taxon>Pseudoalteromonadaceae</taxon>
        <taxon>Psychrosphaera</taxon>
    </lineage>
</organism>
<evidence type="ECO:0000259" key="1">
    <source>
        <dbReference type="Pfam" id="PF13466"/>
    </source>
</evidence>
<dbReference type="AlphaFoldDB" id="A0A6N8FAU8"/>
<dbReference type="SUPFAM" id="SSF52091">
    <property type="entry name" value="SpoIIaa-like"/>
    <property type="match status" value="1"/>
</dbReference>
<evidence type="ECO:0000313" key="3">
    <source>
        <dbReference type="Proteomes" id="UP000439994"/>
    </source>
</evidence>
<keyword evidence="3" id="KW-1185">Reference proteome</keyword>
<dbReference type="RefSeq" id="WP_155695782.1">
    <property type="nucleotide sequence ID" value="NZ_WOCD01000003.1"/>
</dbReference>
<dbReference type="EMBL" id="WOCD01000003">
    <property type="protein sequence ID" value="MUH72619.1"/>
    <property type="molecule type" value="Genomic_DNA"/>
</dbReference>